<sequence>MKILASLVLFVVLFPALVFAEDPKACVYSFQCGQGFVCEAGECDRLDFQPTEGAEAMCGADRRCRIERMKRLNANRRQVQIAEDERIARARLAEIEAEKEGPQIRLDSPLSVDWRASRAGALGFAAGYTLTRSLKVEGQAFFWEGDYYGGNYRFYELNYLSLSGIYFTHGGPLAGYVSAGFMYGFGDSSGDFFSDSEEIVSHALDLQLGVDVQFERGFHTRLGIGYRPLIYHRAAISPGVYPPDAEDAFEDWHSDNVMLDVIFLVGWAF</sequence>
<organism evidence="2 3">
    <name type="scientific">Microvenator marinus</name>
    <dbReference type="NCBI Taxonomy" id="2600177"/>
    <lineage>
        <taxon>Bacteria</taxon>
        <taxon>Deltaproteobacteria</taxon>
        <taxon>Bradymonadales</taxon>
        <taxon>Microvenatoraceae</taxon>
        <taxon>Microvenator</taxon>
    </lineage>
</organism>
<keyword evidence="1" id="KW-0732">Signal</keyword>
<dbReference type="OrthoDB" id="5495042at2"/>
<accession>A0A5B8XZU5</accession>
<evidence type="ECO:0000313" key="3">
    <source>
        <dbReference type="Proteomes" id="UP000321595"/>
    </source>
</evidence>
<protein>
    <submittedName>
        <fullName evidence="2">Porin family protein</fullName>
    </submittedName>
</protein>
<gene>
    <name evidence="2" type="ORF">FRD01_20660</name>
</gene>
<keyword evidence="3" id="KW-1185">Reference proteome</keyword>
<dbReference type="Proteomes" id="UP000321595">
    <property type="component" value="Chromosome"/>
</dbReference>
<dbReference type="AlphaFoldDB" id="A0A5B8XZU5"/>
<reference evidence="2 3" key="1">
    <citation type="submission" date="2019-08" db="EMBL/GenBank/DDBJ databases">
        <authorList>
            <person name="Liang Q."/>
        </authorList>
    </citation>
    <scope>NUCLEOTIDE SEQUENCE [LARGE SCALE GENOMIC DNA]</scope>
    <source>
        <strain evidence="2 3">V1718</strain>
    </source>
</reference>
<evidence type="ECO:0000256" key="1">
    <source>
        <dbReference type="SAM" id="SignalP"/>
    </source>
</evidence>
<name>A0A5B8XZU5_9DELT</name>
<dbReference type="RefSeq" id="WP_146962836.1">
    <property type="nucleotide sequence ID" value="NZ_CP042467.1"/>
</dbReference>
<dbReference type="InterPro" id="IPR011250">
    <property type="entry name" value="OMP/PagP_B-barrel"/>
</dbReference>
<proteinExistence type="predicted"/>
<feature type="chain" id="PRO_5022948926" evidence="1">
    <location>
        <begin position="21"/>
        <end position="269"/>
    </location>
</feature>
<dbReference type="KEGG" id="bbae:FRD01_20660"/>
<dbReference type="EMBL" id="CP042467">
    <property type="protein sequence ID" value="QED29603.1"/>
    <property type="molecule type" value="Genomic_DNA"/>
</dbReference>
<feature type="signal peptide" evidence="1">
    <location>
        <begin position="1"/>
        <end position="20"/>
    </location>
</feature>
<evidence type="ECO:0000313" key="2">
    <source>
        <dbReference type="EMBL" id="QED29603.1"/>
    </source>
</evidence>
<dbReference type="SUPFAM" id="SSF56925">
    <property type="entry name" value="OMPA-like"/>
    <property type="match status" value="1"/>
</dbReference>